<dbReference type="InterPro" id="IPR050493">
    <property type="entry name" value="FAD-dep_Monooxygenase_BioMet"/>
</dbReference>
<dbReference type="InterPro" id="IPR002938">
    <property type="entry name" value="FAD-bd"/>
</dbReference>
<dbReference type="EMBL" id="BAABAB010000052">
    <property type="protein sequence ID" value="GAA3642324.1"/>
    <property type="molecule type" value="Genomic_DNA"/>
</dbReference>
<evidence type="ECO:0000313" key="6">
    <source>
        <dbReference type="Proteomes" id="UP001501490"/>
    </source>
</evidence>
<name>A0ABP7AWI8_9ACTN</name>
<dbReference type="PANTHER" id="PTHR13789:SF309">
    <property type="entry name" value="PUTATIVE (AFU_ORTHOLOGUE AFUA_6G14510)-RELATED"/>
    <property type="match status" value="1"/>
</dbReference>
<evidence type="ECO:0000313" key="5">
    <source>
        <dbReference type="EMBL" id="GAA3642324.1"/>
    </source>
</evidence>
<dbReference type="GO" id="GO:0004497">
    <property type="term" value="F:monooxygenase activity"/>
    <property type="evidence" value="ECO:0007669"/>
    <property type="project" value="UniProtKB-KW"/>
</dbReference>
<sequence length="432" mass="45766">MPDNDTNRPLPSTRPTGRPDARVRSAIVIGGGIAGPVTAAALTRAGIEAAVYEAYPEPSGGIGGSLALAPNGVAALEIVGAADAVRERALPITASSVSIADRPLGATPSLPDLEPLRMIGRGPLHEALRTAARQAGVPLHHGRRLVGVEEAPDGVTARFADGSTATADVLIGADGARSTVRRLIDPQAPAADYTGMLGFEGFVPHDALPARLDVGTPGEMVFAFGRRAYYLYWPTPDGVGWGVNLPSETYLSYADARRTPAEEWLRIIRERYAGDRPGAALAAGTVPETLQVVGALHIMPPVPHWSRGRLVLVGDAVHAPSNSTGQGASLAIESSIELARCLRDLPDAGSAFAAYERLRRNRVETIARRGAKLNHAKTPGPIARALMRLILPAMLNRTSTLDVLGREQRFRIDWDEPARPEDLSGSQRAIAR</sequence>
<dbReference type="Pfam" id="PF01494">
    <property type="entry name" value="FAD_binding_3"/>
    <property type="match status" value="1"/>
</dbReference>
<proteinExistence type="predicted"/>
<dbReference type="PRINTS" id="PR00420">
    <property type="entry name" value="RNGMNOXGNASE"/>
</dbReference>
<evidence type="ECO:0000256" key="2">
    <source>
        <dbReference type="ARBA" id="ARBA00023033"/>
    </source>
</evidence>
<evidence type="ECO:0000259" key="4">
    <source>
        <dbReference type="Pfam" id="PF01494"/>
    </source>
</evidence>
<dbReference type="RefSeq" id="WP_344809963.1">
    <property type="nucleotide sequence ID" value="NZ_BAABAB010000052.1"/>
</dbReference>
<evidence type="ECO:0000256" key="1">
    <source>
        <dbReference type="ARBA" id="ARBA00023002"/>
    </source>
</evidence>
<dbReference type="PANTHER" id="PTHR13789">
    <property type="entry name" value="MONOOXYGENASE"/>
    <property type="match status" value="1"/>
</dbReference>
<feature type="region of interest" description="Disordered" evidence="3">
    <location>
        <begin position="1"/>
        <end position="22"/>
    </location>
</feature>
<dbReference type="Gene3D" id="3.50.50.60">
    <property type="entry name" value="FAD/NAD(P)-binding domain"/>
    <property type="match status" value="1"/>
</dbReference>
<reference evidence="6" key="1">
    <citation type="journal article" date="2019" name="Int. J. Syst. Evol. Microbiol.">
        <title>The Global Catalogue of Microorganisms (GCM) 10K type strain sequencing project: providing services to taxonomists for standard genome sequencing and annotation.</title>
        <authorList>
            <consortium name="The Broad Institute Genomics Platform"/>
            <consortium name="The Broad Institute Genome Sequencing Center for Infectious Disease"/>
            <person name="Wu L."/>
            <person name="Ma J."/>
        </authorList>
    </citation>
    <scope>NUCLEOTIDE SEQUENCE [LARGE SCALE GENOMIC DNA]</scope>
    <source>
        <strain evidence="6">JCM 16929</strain>
    </source>
</reference>
<protein>
    <submittedName>
        <fullName evidence="5">FAD-dependent monooxygenase</fullName>
    </submittedName>
</protein>
<keyword evidence="6" id="KW-1185">Reference proteome</keyword>
<gene>
    <name evidence="5" type="ORF">GCM10022236_51230</name>
</gene>
<organism evidence="5 6">
    <name type="scientific">Microlunatus ginsengisoli</name>
    <dbReference type="NCBI Taxonomy" id="363863"/>
    <lineage>
        <taxon>Bacteria</taxon>
        <taxon>Bacillati</taxon>
        <taxon>Actinomycetota</taxon>
        <taxon>Actinomycetes</taxon>
        <taxon>Propionibacteriales</taxon>
        <taxon>Propionibacteriaceae</taxon>
        <taxon>Microlunatus</taxon>
    </lineage>
</organism>
<feature type="domain" description="FAD-binding" evidence="4">
    <location>
        <begin position="26"/>
        <end position="367"/>
    </location>
</feature>
<accession>A0ABP7AWI8</accession>
<evidence type="ECO:0000256" key="3">
    <source>
        <dbReference type="SAM" id="MobiDB-lite"/>
    </source>
</evidence>
<keyword evidence="1" id="KW-0560">Oxidoreductase</keyword>
<dbReference type="Proteomes" id="UP001501490">
    <property type="component" value="Unassembled WGS sequence"/>
</dbReference>
<keyword evidence="2 5" id="KW-0503">Monooxygenase</keyword>
<dbReference type="SUPFAM" id="SSF51905">
    <property type="entry name" value="FAD/NAD(P)-binding domain"/>
    <property type="match status" value="1"/>
</dbReference>
<dbReference type="InterPro" id="IPR036188">
    <property type="entry name" value="FAD/NAD-bd_sf"/>
</dbReference>
<comment type="caution">
    <text evidence="5">The sequence shown here is derived from an EMBL/GenBank/DDBJ whole genome shotgun (WGS) entry which is preliminary data.</text>
</comment>